<gene>
    <name evidence="1" type="ORF">SAMN02910429_01694</name>
</gene>
<proteinExistence type="predicted"/>
<name>A0A1H9TMI4_9FIRM</name>
<dbReference type="Proteomes" id="UP000182471">
    <property type="component" value="Unassembled WGS sequence"/>
</dbReference>
<reference evidence="2" key="1">
    <citation type="submission" date="2016-10" db="EMBL/GenBank/DDBJ databases">
        <authorList>
            <person name="Varghese N."/>
            <person name="Submissions S."/>
        </authorList>
    </citation>
    <scope>NUCLEOTIDE SEQUENCE [LARGE SCALE GENOMIC DNA]</scope>
    <source>
        <strain evidence="2">S1b</strain>
    </source>
</reference>
<keyword evidence="2" id="KW-1185">Reference proteome</keyword>
<accession>A0A1H9TMI4</accession>
<evidence type="ECO:0000313" key="1">
    <source>
        <dbReference type="EMBL" id="SER98331.1"/>
    </source>
</evidence>
<dbReference type="EMBL" id="FOGW01000018">
    <property type="protein sequence ID" value="SER98331.1"/>
    <property type="molecule type" value="Genomic_DNA"/>
</dbReference>
<organism evidence="1 2">
    <name type="scientific">Lachnobacterium bovis</name>
    <dbReference type="NCBI Taxonomy" id="140626"/>
    <lineage>
        <taxon>Bacteria</taxon>
        <taxon>Bacillati</taxon>
        <taxon>Bacillota</taxon>
        <taxon>Clostridia</taxon>
        <taxon>Lachnospirales</taxon>
        <taxon>Lachnospiraceae</taxon>
        <taxon>Lachnobacterium</taxon>
    </lineage>
</organism>
<evidence type="ECO:0000313" key="2">
    <source>
        <dbReference type="Proteomes" id="UP000182471"/>
    </source>
</evidence>
<dbReference type="RefSeq" id="WP_022747598.1">
    <property type="nucleotide sequence ID" value="NZ_FOGW01000018.1"/>
</dbReference>
<dbReference type="AlphaFoldDB" id="A0A1H9TMI4"/>
<sequence>MRKKIIAISILVLMLGLCTGCGKKYEAKKSTLFIESDGGVVSKDIEAFDTHEYSKSKFEKYVNSRIDSYNDQVDSKAIKLKELEFKNDMVSLTLSYKSYKDYSKFNNIELFVGSISDAIAEGYSMDTNFVKVEDNKPVSKVSCNKILENNSDKIVIIKANTRIKIDGSIKYTSAKDVNLISDDTVDMKENTNLLDELSNRKSAAKKAQLKKTKKVKAIKKKNSVNADGSVDEKDLEVGKVKKKETNFVFKEDKLSTSSQISDVFSYVIFD</sequence>
<protein>
    <submittedName>
        <fullName evidence="1">Uncharacterized protein</fullName>
    </submittedName>
</protein>